<keyword evidence="2 3" id="KW-0732">Signal</keyword>
<sequence length="285" mass="28778">MVRWLGWALLLSAGGCTALGDGIFGGPGAGGQYDFNWQLSGDAAVAPLQVFASDAQVWMQFGAGQEVPAIFAGTPQGDRLVAWRRQGPYVVVDGAWPALTMRGGRYVARAARVGASSSAFAPQPPVSAVASAAAASAAAVAHDASVASIASVAPVAPVAASAAAASGTAPSPAPAAAASAARAGASSAGFQAGPPEMTLRAVLVKWAQAAGWTFQSQHWAVEVDIPLAGSAEFGSDFKQAVRALLASTELTERPVQPCFYTNRVLRVVPYTQACDRSAAPAGVQS</sequence>
<evidence type="ECO:0000259" key="4">
    <source>
        <dbReference type="Pfam" id="PF10671"/>
    </source>
</evidence>
<feature type="chain" id="PRO_5013366334" description="Toxin co-regulated pilus biosynthesis protein Q C-terminal domain-containing protein" evidence="3">
    <location>
        <begin position="19"/>
        <end position="285"/>
    </location>
</feature>
<dbReference type="Gene3D" id="3.55.50.70">
    <property type="match status" value="1"/>
</dbReference>
<evidence type="ECO:0000256" key="3">
    <source>
        <dbReference type="SAM" id="SignalP"/>
    </source>
</evidence>
<evidence type="ECO:0000256" key="2">
    <source>
        <dbReference type="ARBA" id="ARBA00022729"/>
    </source>
</evidence>
<reference evidence="5 6" key="1">
    <citation type="submission" date="2017-05" db="EMBL/GenBank/DDBJ databases">
        <title>Complete and WGS of Bordetella genogroups.</title>
        <authorList>
            <person name="Spilker T."/>
            <person name="LiPuma J."/>
        </authorList>
    </citation>
    <scope>NUCLEOTIDE SEQUENCE [LARGE SCALE GENOMIC DNA]</scope>
    <source>
        <strain evidence="5 6">AU7206</strain>
    </source>
</reference>
<feature type="domain" description="Toxin co-regulated pilus biosynthesis protein Q C-terminal" evidence="4">
    <location>
        <begin position="195"/>
        <end position="268"/>
    </location>
</feature>
<keyword evidence="6" id="KW-1185">Reference proteome</keyword>
<dbReference type="InterPro" id="IPR018927">
    <property type="entry name" value="Pilus_synth_Q_C"/>
</dbReference>
<evidence type="ECO:0000256" key="1">
    <source>
        <dbReference type="ARBA" id="ARBA00006135"/>
    </source>
</evidence>
<evidence type="ECO:0000313" key="5">
    <source>
        <dbReference type="EMBL" id="ARP94745.1"/>
    </source>
</evidence>
<dbReference type="Proteomes" id="UP000194161">
    <property type="component" value="Chromosome"/>
</dbReference>
<comment type="similarity">
    <text evidence="1">Belongs to the TrbG/VirB9 family.</text>
</comment>
<dbReference type="CDD" id="cd06911">
    <property type="entry name" value="VirB9_CagX_TrbG"/>
    <property type="match status" value="1"/>
</dbReference>
<dbReference type="InterPro" id="IPR010258">
    <property type="entry name" value="Conjugal_tfr_TrbG/VirB9/CagX"/>
</dbReference>
<proteinExistence type="inferred from homology"/>
<dbReference type="AlphaFoldDB" id="A0A1W6ZBV6"/>
<dbReference type="Pfam" id="PF10671">
    <property type="entry name" value="TcpQ"/>
    <property type="match status" value="1"/>
</dbReference>
<accession>A0A1W6ZBV6</accession>
<dbReference type="Pfam" id="PF03524">
    <property type="entry name" value="CagX"/>
    <property type="match status" value="1"/>
</dbReference>
<name>A0A1W6ZBV6_9BORD</name>
<evidence type="ECO:0000313" key="6">
    <source>
        <dbReference type="Proteomes" id="UP000194161"/>
    </source>
</evidence>
<feature type="signal peptide" evidence="3">
    <location>
        <begin position="1"/>
        <end position="18"/>
    </location>
</feature>
<dbReference type="EMBL" id="CP021111">
    <property type="protein sequence ID" value="ARP94745.1"/>
    <property type="molecule type" value="Genomic_DNA"/>
</dbReference>
<protein>
    <recommendedName>
        <fullName evidence="4">Toxin co-regulated pilus biosynthesis protein Q C-terminal domain-containing protein</fullName>
    </recommendedName>
</protein>
<dbReference type="OrthoDB" id="8963661at2"/>
<dbReference type="KEGG" id="bgm:CAL15_10310"/>
<gene>
    <name evidence="5" type="ORF">CAL15_10310</name>
</gene>
<dbReference type="STRING" id="463040.CAL15_10310"/>
<dbReference type="InterPro" id="IPR033645">
    <property type="entry name" value="VirB9/CagX/TrbG_C"/>
</dbReference>
<organism evidence="5 6">
    <name type="scientific">Bordetella genomosp. 13</name>
    <dbReference type="NCBI Taxonomy" id="463040"/>
    <lineage>
        <taxon>Bacteria</taxon>
        <taxon>Pseudomonadati</taxon>
        <taxon>Pseudomonadota</taxon>
        <taxon>Betaproteobacteria</taxon>
        <taxon>Burkholderiales</taxon>
        <taxon>Alcaligenaceae</taxon>
        <taxon>Bordetella</taxon>
    </lineage>
</organism>
<dbReference type="RefSeq" id="WP_086078511.1">
    <property type="nucleotide sequence ID" value="NZ_CP021111.1"/>
</dbReference>
<dbReference type="Gene3D" id="2.60.40.2500">
    <property type="match status" value="1"/>
</dbReference>
<dbReference type="InterPro" id="IPR038161">
    <property type="entry name" value="VirB9/CagX/TrbG_C_sf"/>
</dbReference>
<dbReference type="PROSITE" id="PS51257">
    <property type="entry name" value="PROKAR_LIPOPROTEIN"/>
    <property type="match status" value="1"/>
</dbReference>